<name>A0A949N3N5_9ACTN</name>
<sequence length="205" mass="22507">MTTLYGRACPAVPLVEALERAGFTEATALLCSPQDFRVARFSQGRCRTHTGAPAPLDTVFEARVFDGHRELRWLTFAGQDTQCVLLSEEPDALPAEFGSPLPELHALQTLPAHYLLWGTPAPKPIRTSDGDWTVLRTPRIGSLHVPAPPPPDGQRLRLAAREYVCVEPRHGNAHVAEERLLRLEPAEPPDPEAAAGPVPEREHDV</sequence>
<gene>
    <name evidence="2" type="ORF">JGS22_021995</name>
</gene>
<dbReference type="Proteomes" id="UP000694501">
    <property type="component" value="Unassembled WGS sequence"/>
</dbReference>
<comment type="caution">
    <text evidence="2">The sequence shown here is derived from an EMBL/GenBank/DDBJ whole genome shotgun (WGS) entry which is preliminary data.</text>
</comment>
<dbReference type="RefSeq" id="WP_211042120.1">
    <property type="nucleotide sequence ID" value="NZ_JAELVF020000002.1"/>
</dbReference>
<keyword evidence="3" id="KW-1185">Reference proteome</keyword>
<dbReference type="AlphaFoldDB" id="A0A949N3N5"/>
<protein>
    <submittedName>
        <fullName evidence="2">TIGR03984 family CRISPR-associated protein</fullName>
    </submittedName>
</protein>
<dbReference type="EMBL" id="JAELVF020000002">
    <property type="protein sequence ID" value="MBU7600230.1"/>
    <property type="molecule type" value="Genomic_DNA"/>
</dbReference>
<organism evidence="2 3">
    <name type="scientific">Streptomyces tardus</name>
    <dbReference type="NCBI Taxonomy" id="2780544"/>
    <lineage>
        <taxon>Bacteria</taxon>
        <taxon>Bacillati</taxon>
        <taxon>Actinomycetota</taxon>
        <taxon>Actinomycetes</taxon>
        <taxon>Kitasatosporales</taxon>
        <taxon>Streptomycetaceae</taxon>
        <taxon>Streptomyces</taxon>
    </lineage>
</organism>
<evidence type="ECO:0000313" key="2">
    <source>
        <dbReference type="EMBL" id="MBU7600230.1"/>
    </source>
</evidence>
<dbReference type="InterPro" id="IPR023815">
    <property type="entry name" value="CRISPR-assoc_Csx19"/>
</dbReference>
<feature type="region of interest" description="Disordered" evidence="1">
    <location>
        <begin position="182"/>
        <end position="205"/>
    </location>
</feature>
<reference evidence="2" key="1">
    <citation type="submission" date="2021-06" db="EMBL/GenBank/DDBJ databases">
        <title>Sequencing of actinobacteria type strains.</title>
        <authorList>
            <person name="Nguyen G.-S."/>
            <person name="Wentzel A."/>
        </authorList>
    </citation>
    <scope>NUCLEOTIDE SEQUENCE</scope>
    <source>
        <strain evidence="2">P38-E01</strain>
    </source>
</reference>
<evidence type="ECO:0000256" key="1">
    <source>
        <dbReference type="SAM" id="MobiDB-lite"/>
    </source>
</evidence>
<evidence type="ECO:0000313" key="3">
    <source>
        <dbReference type="Proteomes" id="UP000694501"/>
    </source>
</evidence>
<accession>A0A949N3N5</accession>
<dbReference type="NCBIfam" id="TIGR03984">
    <property type="entry name" value="CRISPR-associated protein Csx19"/>
    <property type="match status" value="1"/>
</dbReference>
<proteinExistence type="predicted"/>